<evidence type="ECO:0000256" key="7">
    <source>
        <dbReference type="SAM" id="MobiDB-lite"/>
    </source>
</evidence>
<evidence type="ECO:0000256" key="2">
    <source>
        <dbReference type="ARBA" id="ARBA00022614"/>
    </source>
</evidence>
<dbReference type="GO" id="GO:0051707">
    <property type="term" value="P:response to other organism"/>
    <property type="evidence" value="ECO:0007669"/>
    <property type="project" value="UniProtKB-ARBA"/>
</dbReference>
<evidence type="ECO:0000313" key="12">
    <source>
        <dbReference type="EMBL" id="CAL4991424.1"/>
    </source>
</evidence>
<evidence type="ECO:0000259" key="9">
    <source>
        <dbReference type="Pfam" id="PF18052"/>
    </source>
</evidence>
<dbReference type="SUPFAM" id="SSF52058">
    <property type="entry name" value="L domain-like"/>
    <property type="match status" value="1"/>
</dbReference>
<dbReference type="Gene3D" id="1.10.10.10">
    <property type="entry name" value="Winged helix-like DNA-binding domain superfamily/Winged helix DNA-binding domain"/>
    <property type="match status" value="1"/>
</dbReference>
<feature type="compositionally biased region" description="Polar residues" evidence="7">
    <location>
        <begin position="132"/>
        <end position="147"/>
    </location>
</feature>
<keyword evidence="6" id="KW-0175">Coiled coil</keyword>
<evidence type="ECO:0000256" key="3">
    <source>
        <dbReference type="ARBA" id="ARBA00022737"/>
    </source>
</evidence>
<dbReference type="PANTHER" id="PTHR23155:SF1227">
    <property type="entry name" value="OS11G0462500 PROTEIN"/>
    <property type="match status" value="1"/>
</dbReference>
<keyword evidence="5" id="KW-0611">Plant defense</keyword>
<feature type="domain" description="Disease resistance protein winged helix" evidence="10">
    <location>
        <begin position="418"/>
        <end position="485"/>
    </location>
</feature>
<evidence type="ECO:0000256" key="1">
    <source>
        <dbReference type="ARBA" id="ARBA00008894"/>
    </source>
</evidence>
<name>A0ABC9B2F2_9POAL</name>
<feature type="domain" description="NB-ARC" evidence="8">
    <location>
        <begin position="180"/>
        <end position="327"/>
    </location>
</feature>
<evidence type="ECO:0000259" key="10">
    <source>
        <dbReference type="Pfam" id="PF23559"/>
    </source>
</evidence>
<evidence type="ECO:0000256" key="4">
    <source>
        <dbReference type="ARBA" id="ARBA00022741"/>
    </source>
</evidence>
<proteinExistence type="inferred from homology"/>
<evidence type="ECO:0000256" key="5">
    <source>
        <dbReference type="ARBA" id="ARBA00022821"/>
    </source>
</evidence>
<dbReference type="Pfam" id="PF00931">
    <property type="entry name" value="NB-ARC"/>
    <property type="match status" value="1"/>
</dbReference>
<protein>
    <submittedName>
        <fullName evidence="12">Uncharacterized protein</fullName>
    </submittedName>
</protein>
<dbReference type="EMBL" id="OZ075134">
    <property type="protein sequence ID" value="CAL4991424.1"/>
    <property type="molecule type" value="Genomic_DNA"/>
</dbReference>
<dbReference type="Pfam" id="PF23559">
    <property type="entry name" value="WHD_DRP"/>
    <property type="match status" value="1"/>
</dbReference>
<dbReference type="Gene3D" id="3.40.50.300">
    <property type="entry name" value="P-loop containing nucleotide triphosphate hydrolases"/>
    <property type="match status" value="1"/>
</dbReference>
<dbReference type="Pfam" id="PF23598">
    <property type="entry name" value="LRR_14"/>
    <property type="match status" value="1"/>
</dbReference>
<keyword evidence="4" id="KW-0547">Nucleotide-binding</keyword>
<gene>
    <name evidence="12" type="ORF">URODEC1_LOCUS60655</name>
</gene>
<dbReference type="PANTHER" id="PTHR23155">
    <property type="entry name" value="DISEASE RESISTANCE PROTEIN RP"/>
    <property type="match status" value="1"/>
</dbReference>
<keyword evidence="2" id="KW-0433">Leucine-rich repeat</keyword>
<dbReference type="GO" id="GO:0006952">
    <property type="term" value="P:defense response"/>
    <property type="evidence" value="ECO:0007669"/>
    <property type="project" value="UniProtKB-KW"/>
</dbReference>
<evidence type="ECO:0000313" key="13">
    <source>
        <dbReference type="Proteomes" id="UP001497457"/>
    </source>
</evidence>
<feature type="domain" description="Disease resistance R13L4/SHOC-2-like LRR" evidence="11">
    <location>
        <begin position="539"/>
        <end position="903"/>
    </location>
</feature>
<dbReference type="Gene3D" id="1.20.5.4130">
    <property type="match status" value="1"/>
</dbReference>
<dbReference type="InterPro" id="IPR055414">
    <property type="entry name" value="LRR_R13L4/SHOC2-like"/>
</dbReference>
<dbReference type="AlphaFoldDB" id="A0ABC9B2F2"/>
<dbReference type="Pfam" id="PF18052">
    <property type="entry name" value="Rx_N"/>
    <property type="match status" value="1"/>
</dbReference>
<feature type="region of interest" description="Disordered" evidence="7">
    <location>
        <begin position="131"/>
        <end position="158"/>
    </location>
</feature>
<keyword evidence="3" id="KW-0677">Repeat</keyword>
<dbReference type="InterPro" id="IPR044974">
    <property type="entry name" value="Disease_R_plants"/>
</dbReference>
<dbReference type="PRINTS" id="PR00364">
    <property type="entry name" value="DISEASERSIST"/>
</dbReference>
<dbReference type="InterPro" id="IPR032675">
    <property type="entry name" value="LRR_dom_sf"/>
</dbReference>
<comment type="similarity">
    <text evidence="1">Belongs to the disease resistance NB-LRR family.</text>
</comment>
<dbReference type="Gene3D" id="3.80.10.10">
    <property type="entry name" value="Ribonuclease Inhibitor"/>
    <property type="match status" value="1"/>
</dbReference>
<dbReference type="InterPro" id="IPR058922">
    <property type="entry name" value="WHD_DRP"/>
</dbReference>
<dbReference type="SUPFAM" id="SSF52540">
    <property type="entry name" value="P-loop containing nucleoside triphosphate hydrolases"/>
    <property type="match status" value="1"/>
</dbReference>
<accession>A0ABC9B2F2</accession>
<dbReference type="InterPro" id="IPR041118">
    <property type="entry name" value="Rx_N"/>
</dbReference>
<feature type="domain" description="Disease resistance N-terminal" evidence="9">
    <location>
        <begin position="13"/>
        <end position="87"/>
    </location>
</feature>
<evidence type="ECO:0000256" key="6">
    <source>
        <dbReference type="ARBA" id="ARBA00023054"/>
    </source>
</evidence>
<dbReference type="Proteomes" id="UP001497457">
    <property type="component" value="Chromosome 24b"/>
</dbReference>
<organism evidence="12 13">
    <name type="scientific">Urochloa decumbens</name>
    <dbReference type="NCBI Taxonomy" id="240449"/>
    <lineage>
        <taxon>Eukaryota</taxon>
        <taxon>Viridiplantae</taxon>
        <taxon>Streptophyta</taxon>
        <taxon>Embryophyta</taxon>
        <taxon>Tracheophyta</taxon>
        <taxon>Spermatophyta</taxon>
        <taxon>Magnoliopsida</taxon>
        <taxon>Liliopsida</taxon>
        <taxon>Poales</taxon>
        <taxon>Poaceae</taxon>
        <taxon>PACMAD clade</taxon>
        <taxon>Panicoideae</taxon>
        <taxon>Panicodae</taxon>
        <taxon>Paniceae</taxon>
        <taxon>Melinidinae</taxon>
        <taxon>Urochloa</taxon>
    </lineage>
</organism>
<evidence type="ECO:0000259" key="11">
    <source>
        <dbReference type="Pfam" id="PF23598"/>
    </source>
</evidence>
<evidence type="ECO:0000259" key="8">
    <source>
        <dbReference type="Pfam" id="PF00931"/>
    </source>
</evidence>
<reference evidence="12 13" key="2">
    <citation type="submission" date="2024-10" db="EMBL/GenBank/DDBJ databases">
        <authorList>
            <person name="Ryan C."/>
        </authorList>
    </citation>
    <scope>NUCLEOTIDE SEQUENCE [LARGE SCALE GENOMIC DNA]</scope>
</reference>
<sequence length="939" mass="106532">MDAIPGLIDTAVKLFSLVQASYQQVEQVPQGVDSFRKELRSIEDAIRRNSVTAEQDGVRSWITELKDIKLRIEDCVEYYNLKVIPEHDDPGVFREAFRYVKIALGYQWKLAQDIEEIKKLVTDAKGRVDNYQLPQASPTTSTLQNNRPYHHPNEAEPQGLETPKAELVHLLARGGDGRSRQLRVVAISGLGGSGKTILAKAAYNQVHDEEEFECKAWVSASNDVNKLLADILDALKRPRPPPSTDLSMHLRELLQNKRYIIGIDDLQTRVLWDDILFACPDNSMSSRIILTTTNEQIARNCHKNCRVYRMQPLDKSSARNLLERKAFGDGCPNNLAEGLEKILDLSEYLPLAIVNMAHYMRSTEGWNNDKCLWACNNLHSLLVEKDNEAFVGMNQVFNRSYYSLDDNAMTCLLSLSTYPKDHAIKRKSLIRRWLAERLVASTDNRPEEDVANECFIALVDHNFILPMKIGSGGQVKAFRVHRMMLPFIIDKANSENFVTRIDIHEGKKVEPQTNIRRLYLSNSSIAPPRIRKKVDLSRVRSLTFSGKAQNTLMDFKGCRFLRVLDLENCINLEDKNLDTVCKSSKMLKYLSIRGNKGVRELPEKIVRLRCLETLDTRDTKVDTLSMEVISKLPQLTHVFGEFKITCKNYDSSSLMMFFSNKTSKLQTLSGFFIDKSPGLVERLPCMPKLSKIKILCWEAAPSDEVIKNLVDSLKACFERELSHPNLPLHSLMFNFRNKCDLDFLDSLQVPCPCLLRSLKLCGKVTRLPEFIVSDILRELYLSGTSLGGSTVLWKLQGLQKLECLKLVEEVPSNFGTEDFIWHGGWFVYLKRLCLDTPELPKIVIEEEAMQGLESIQLVCTKLGGFSGVKHLVRLEELILPSHVAGAEVDDLSQQLSMHPMRPKFFRTTDETDTGRATPPPPGPSGPVLSRTARIGRSHR</sequence>
<dbReference type="InterPro" id="IPR027417">
    <property type="entry name" value="P-loop_NTPase"/>
</dbReference>
<dbReference type="GO" id="GO:0000166">
    <property type="term" value="F:nucleotide binding"/>
    <property type="evidence" value="ECO:0007669"/>
    <property type="project" value="UniProtKB-KW"/>
</dbReference>
<keyword evidence="13" id="KW-1185">Reference proteome</keyword>
<dbReference type="InterPro" id="IPR002182">
    <property type="entry name" value="NB-ARC"/>
</dbReference>
<feature type="region of interest" description="Disordered" evidence="7">
    <location>
        <begin position="905"/>
        <end position="939"/>
    </location>
</feature>
<reference evidence="13" key="1">
    <citation type="submission" date="2024-06" db="EMBL/GenBank/DDBJ databases">
        <authorList>
            <person name="Ryan C."/>
        </authorList>
    </citation>
    <scope>NUCLEOTIDE SEQUENCE [LARGE SCALE GENOMIC DNA]</scope>
</reference>
<dbReference type="InterPro" id="IPR036388">
    <property type="entry name" value="WH-like_DNA-bd_sf"/>
</dbReference>